<protein>
    <recommendedName>
        <fullName evidence="4">Cation-transporting P-type ATPase N-terminal domain-containing protein</fullName>
    </recommendedName>
</protein>
<evidence type="ECO:0000256" key="1">
    <source>
        <dbReference type="ARBA" id="ARBA00004127"/>
    </source>
</evidence>
<dbReference type="Pfam" id="PF00690">
    <property type="entry name" value="Cation_ATPase_N"/>
    <property type="match status" value="1"/>
</dbReference>
<feature type="compositionally biased region" description="Polar residues" evidence="3">
    <location>
        <begin position="1"/>
        <end position="18"/>
    </location>
</feature>
<comment type="subcellular location">
    <subcellularLocation>
        <location evidence="1">Endomembrane system</location>
        <topology evidence="1">Multi-pass membrane protein</topology>
    </subcellularLocation>
</comment>
<dbReference type="OrthoDB" id="3352408at2759"/>
<evidence type="ECO:0000256" key="3">
    <source>
        <dbReference type="SAM" id="MobiDB-lite"/>
    </source>
</evidence>
<keyword evidence="2" id="KW-0460">Magnesium</keyword>
<gene>
    <name evidence="5" type="ORF">HHK36_021068</name>
</gene>
<dbReference type="GO" id="GO:0012505">
    <property type="term" value="C:endomembrane system"/>
    <property type="evidence" value="ECO:0007669"/>
    <property type="project" value="UniProtKB-SubCell"/>
</dbReference>
<dbReference type="Pfam" id="PF12515">
    <property type="entry name" value="CaATP_NAI"/>
    <property type="match status" value="1"/>
</dbReference>
<dbReference type="GO" id="GO:0005388">
    <property type="term" value="F:P-type calcium transporter activity"/>
    <property type="evidence" value="ECO:0007669"/>
    <property type="project" value="TreeGrafter"/>
</dbReference>
<dbReference type="PANTHER" id="PTHR24093">
    <property type="entry name" value="CATION TRANSPORTING ATPASE"/>
    <property type="match status" value="1"/>
</dbReference>
<comment type="caution">
    <text evidence="5">The sequence shown here is derived from an EMBL/GenBank/DDBJ whole genome shotgun (WGS) entry which is preliminary data.</text>
</comment>
<proteinExistence type="predicted"/>
<organism evidence="5 6">
    <name type="scientific">Tetracentron sinense</name>
    <name type="common">Spur-leaf</name>
    <dbReference type="NCBI Taxonomy" id="13715"/>
    <lineage>
        <taxon>Eukaryota</taxon>
        <taxon>Viridiplantae</taxon>
        <taxon>Streptophyta</taxon>
        <taxon>Embryophyta</taxon>
        <taxon>Tracheophyta</taxon>
        <taxon>Spermatophyta</taxon>
        <taxon>Magnoliopsida</taxon>
        <taxon>Trochodendrales</taxon>
        <taxon>Trochodendraceae</taxon>
        <taxon>Tetracentron</taxon>
    </lineage>
</organism>
<keyword evidence="6" id="KW-1185">Reference proteome</keyword>
<evidence type="ECO:0000259" key="4">
    <source>
        <dbReference type="SMART" id="SM00831"/>
    </source>
</evidence>
<dbReference type="InterPro" id="IPR024750">
    <property type="entry name" value="Ca_ATPase_N_dom"/>
</dbReference>
<dbReference type="SUPFAM" id="SSF81665">
    <property type="entry name" value="Calcium ATPase, transmembrane domain M"/>
    <property type="match status" value="1"/>
</dbReference>
<reference evidence="5 6" key="1">
    <citation type="submission" date="2020-04" db="EMBL/GenBank/DDBJ databases">
        <title>Plant Genome Project.</title>
        <authorList>
            <person name="Zhang R.-G."/>
        </authorList>
    </citation>
    <scope>NUCLEOTIDE SEQUENCE [LARGE SCALE GENOMIC DNA]</scope>
    <source>
        <strain evidence="5">YNK0</strain>
        <tissue evidence="5">Leaf</tissue>
    </source>
</reference>
<evidence type="ECO:0000313" key="6">
    <source>
        <dbReference type="Proteomes" id="UP000655225"/>
    </source>
</evidence>
<dbReference type="GO" id="GO:0005886">
    <property type="term" value="C:plasma membrane"/>
    <property type="evidence" value="ECO:0007669"/>
    <property type="project" value="TreeGrafter"/>
</dbReference>
<feature type="domain" description="Cation-transporting P-type ATPase N-terminal" evidence="4">
    <location>
        <begin position="178"/>
        <end position="254"/>
    </location>
</feature>
<dbReference type="InterPro" id="IPR004014">
    <property type="entry name" value="ATPase_P-typ_cation-transptr_N"/>
</dbReference>
<sequence length="355" mass="39621">MGSSKNNGRQDLEASSSRYLVEKKDDNDEESSGVFDFGSTKNAPIERLRRWRNVPNMVEDSPDEIALVDEALCAVDDPSIVVVYCHWQAALVLNASRRFRYTLDLKREAGKEQTRRKIRMHAQVIRAAILFKEAGERANGLRFGTGLDLAVGGCDARLSAISPSGLPPSSSGDYAIEQEQLASIEGLAGLLKTNLDKGISGDDADLLKRKNAFGSNTYPRKKGRNFWTFLWDACKDLTLIILEIAAAASLALGIKSERENPCPFARGSTSSIDIKSHPIMLLMGQQERVPMPYRFEDVWLNALYFLEMPDIRRQDPQDNHPGIIRKLDIEQANGCQMGVFGGLLKAMRFGLDWRR</sequence>
<name>A0A834YP71_TETSI</name>
<dbReference type="Proteomes" id="UP000655225">
    <property type="component" value="Unassembled WGS sequence"/>
</dbReference>
<dbReference type="GO" id="GO:0005516">
    <property type="term" value="F:calmodulin binding"/>
    <property type="evidence" value="ECO:0007669"/>
    <property type="project" value="InterPro"/>
</dbReference>
<dbReference type="InterPro" id="IPR023298">
    <property type="entry name" value="ATPase_P-typ_TM_dom_sf"/>
</dbReference>
<accession>A0A834YP71</accession>
<dbReference type="SMART" id="SM00831">
    <property type="entry name" value="Cation_ATPase_N"/>
    <property type="match status" value="1"/>
</dbReference>
<feature type="region of interest" description="Disordered" evidence="3">
    <location>
        <begin position="1"/>
        <end position="37"/>
    </location>
</feature>
<dbReference type="PANTHER" id="PTHR24093:SF369">
    <property type="entry name" value="CALCIUM-TRANSPORTING ATPASE"/>
    <property type="match status" value="1"/>
</dbReference>
<dbReference type="EMBL" id="JABCRI010000015">
    <property type="protein sequence ID" value="KAF8392829.1"/>
    <property type="molecule type" value="Genomic_DNA"/>
</dbReference>
<dbReference type="Gene3D" id="1.20.5.170">
    <property type="match status" value="1"/>
</dbReference>
<evidence type="ECO:0000313" key="5">
    <source>
        <dbReference type="EMBL" id="KAF8392829.1"/>
    </source>
</evidence>
<evidence type="ECO:0000256" key="2">
    <source>
        <dbReference type="ARBA" id="ARBA00022842"/>
    </source>
</evidence>
<dbReference type="AlphaFoldDB" id="A0A834YP71"/>